<evidence type="ECO:0000256" key="3">
    <source>
        <dbReference type="ARBA" id="ARBA00011245"/>
    </source>
</evidence>
<accession>A0A1E3A5K5</accession>
<evidence type="ECO:0000313" key="18">
    <source>
        <dbReference type="EMBL" id="ODR61795.1"/>
    </source>
</evidence>
<dbReference type="HAMAP" id="MF_00041">
    <property type="entry name" value="Cys_tRNA_synth"/>
    <property type="match status" value="1"/>
</dbReference>
<sequence>MKIYNTLSKKKEEFVPITPGEVKMYVCGPTVYNLIHIGNARPMIVFDTVRRYFEHKGYKVNYVSNFTDVDDKIIKKAIEEGVDSTVISERYIAECRKDMESLNVKPATTHPQATQEICGMLEMIGKLIEDGHAYAAADGTVYFRVRSFKEYGKLSHKNLDDLEGGKRSLLVSGEDQKEDPLDFVLWKPKKDGEPYWESPWCNGRPGWHIECSVMSKKYLGDEIDIHAGGEDLVFPHHENEIAQSEAANGKPFARYWMHNAFLNIDNKKMSKSAGNFFTVRDIVAKYDPQVVRFFMLSAHYRSPLNFSDELMEAAKNGLDRIRTAVTNLNFLLEKAEDREKTQEEIKLLEEAAGFAAKFDEAMDDDLNTADAIAAIFELVKFINTNSSADNSAAYIRELLNEIKELSDVCGLIVEKKEEMLDSSVEALIEERQAARKAKNFARADEIRDELLAKGIILEDTREGVKWKRA</sequence>
<dbReference type="EMBL" id="MEHD01000005">
    <property type="protein sequence ID" value="ODR61795.1"/>
    <property type="molecule type" value="Genomic_DNA"/>
</dbReference>
<dbReference type="NCBIfam" id="TIGR00435">
    <property type="entry name" value="cysS"/>
    <property type="match status" value="1"/>
</dbReference>
<dbReference type="InterPro" id="IPR032678">
    <property type="entry name" value="tRNA-synt_1_cat_dom"/>
</dbReference>
<keyword evidence="8 13" id="KW-0862">Zinc</keyword>
<dbReference type="OrthoDB" id="9815130at2"/>
<proteinExistence type="inferred from homology"/>
<gene>
    <name evidence="13 16" type="primary">cysS</name>
    <name evidence="17" type="ORF">BEI59_14655</name>
    <name evidence="16" type="ORF">BEI61_04324</name>
    <name evidence="18" type="ORF">BEI63_00160</name>
</gene>
<evidence type="ECO:0000256" key="7">
    <source>
        <dbReference type="ARBA" id="ARBA00022741"/>
    </source>
</evidence>
<dbReference type="Proteomes" id="UP000094067">
    <property type="component" value="Unassembled WGS sequence"/>
</dbReference>
<keyword evidence="10 13" id="KW-0648">Protein biosynthesis</keyword>
<feature type="binding site" evidence="13">
    <location>
        <position position="236"/>
    </location>
    <ligand>
        <name>Zn(2+)</name>
        <dbReference type="ChEBI" id="CHEBI:29105"/>
    </ligand>
</feature>
<dbReference type="GO" id="GO:0008270">
    <property type="term" value="F:zinc ion binding"/>
    <property type="evidence" value="ECO:0007669"/>
    <property type="project" value="UniProtKB-UniRule"/>
</dbReference>
<dbReference type="EC" id="6.1.1.16" evidence="13"/>
<feature type="coiled-coil region" evidence="14">
    <location>
        <begin position="318"/>
        <end position="351"/>
    </location>
</feature>
<keyword evidence="21" id="KW-1185">Reference proteome</keyword>
<evidence type="ECO:0000256" key="13">
    <source>
        <dbReference type="HAMAP-Rule" id="MF_00041"/>
    </source>
</evidence>
<keyword evidence="4 13" id="KW-0963">Cytoplasm</keyword>
<dbReference type="EMBL" id="MEHA01000010">
    <property type="protein sequence ID" value="ODR50615.1"/>
    <property type="molecule type" value="Genomic_DNA"/>
</dbReference>
<reference evidence="16 19" key="1">
    <citation type="submission" date="2016-07" db="EMBL/GenBank/DDBJ databases">
        <title>Characterization of isolates of Eisenbergiella tayi derived from blood cultures, using whole genome sequencing.</title>
        <authorList>
            <person name="Burdz T."/>
            <person name="Wiebe D."/>
            <person name="Huynh C."/>
            <person name="Bernard K."/>
        </authorList>
    </citation>
    <scope>NUCLEOTIDE SEQUENCE [LARGE SCALE GENOMIC DNA]</scope>
    <source>
        <strain evidence="16 19">NML 110608</strain>
    </source>
</reference>
<feature type="binding site" evidence="13">
    <location>
        <position position="27"/>
    </location>
    <ligand>
        <name>Zn(2+)</name>
        <dbReference type="ChEBI" id="CHEBI:29105"/>
    </ligand>
</feature>
<evidence type="ECO:0000256" key="8">
    <source>
        <dbReference type="ARBA" id="ARBA00022833"/>
    </source>
</evidence>
<evidence type="ECO:0000313" key="19">
    <source>
        <dbReference type="Proteomes" id="UP000094067"/>
    </source>
</evidence>
<dbReference type="GO" id="GO:0004817">
    <property type="term" value="F:cysteine-tRNA ligase activity"/>
    <property type="evidence" value="ECO:0007669"/>
    <property type="project" value="UniProtKB-UniRule"/>
</dbReference>
<dbReference type="Gene3D" id="3.40.50.620">
    <property type="entry name" value="HUPs"/>
    <property type="match status" value="1"/>
</dbReference>
<dbReference type="PANTHER" id="PTHR10890">
    <property type="entry name" value="CYSTEINYL-TRNA SYNTHETASE"/>
    <property type="match status" value="1"/>
</dbReference>
<keyword evidence="6 13" id="KW-0479">Metal-binding</keyword>
<feature type="domain" description="Cysteinyl-tRNA synthetase class Ia DALR" evidence="15">
    <location>
        <begin position="357"/>
        <end position="420"/>
    </location>
</feature>
<dbReference type="Pfam" id="PF09190">
    <property type="entry name" value="DALR_2"/>
    <property type="match status" value="1"/>
</dbReference>
<keyword evidence="14" id="KW-0175">Coiled coil</keyword>
<feature type="short sequence motif" description="'KMSKS' region" evidence="13">
    <location>
        <begin position="268"/>
        <end position="272"/>
    </location>
</feature>
<dbReference type="AlphaFoldDB" id="A0A1E3A5K5"/>
<keyword evidence="9 13" id="KW-0067">ATP-binding</keyword>
<evidence type="ECO:0000313" key="17">
    <source>
        <dbReference type="EMBL" id="ODR50615.1"/>
    </source>
</evidence>
<dbReference type="Pfam" id="PF23493">
    <property type="entry name" value="CysS_C"/>
    <property type="match status" value="1"/>
</dbReference>
<comment type="subunit">
    <text evidence="3 13">Monomer.</text>
</comment>
<evidence type="ECO:0000256" key="4">
    <source>
        <dbReference type="ARBA" id="ARBA00022490"/>
    </source>
</evidence>
<name>A0A1E3A5K5_9FIRM</name>
<dbReference type="Pfam" id="PF01406">
    <property type="entry name" value="tRNA-synt_1e"/>
    <property type="match status" value="1"/>
</dbReference>
<evidence type="ECO:0000313" key="16">
    <source>
        <dbReference type="EMBL" id="ODM03526.1"/>
    </source>
</evidence>
<organism evidence="16 19">
    <name type="scientific">Eisenbergiella tayi</name>
    <dbReference type="NCBI Taxonomy" id="1432052"/>
    <lineage>
        <taxon>Bacteria</taxon>
        <taxon>Bacillati</taxon>
        <taxon>Bacillota</taxon>
        <taxon>Clostridia</taxon>
        <taxon>Lachnospirales</taxon>
        <taxon>Lachnospiraceae</taxon>
        <taxon>Eisenbergiella</taxon>
    </lineage>
</organism>
<comment type="cofactor">
    <cofactor evidence="13">
        <name>Zn(2+)</name>
        <dbReference type="ChEBI" id="CHEBI:29105"/>
    </cofactor>
    <text evidence="13">Binds 1 zinc ion per subunit.</text>
</comment>
<evidence type="ECO:0000256" key="14">
    <source>
        <dbReference type="SAM" id="Coils"/>
    </source>
</evidence>
<reference evidence="18 21" key="2">
    <citation type="submission" date="2016-08" db="EMBL/GenBank/DDBJ databases">
        <title>Characterization of Isolates of Eisenbergiella tayi Derived from Blood Cultures, Using Whole Genome Sequencing.</title>
        <authorList>
            <person name="Bernier A.-M."/>
            <person name="Burdz T."/>
            <person name="Wiebe D."/>
            <person name="Bernard K."/>
        </authorList>
    </citation>
    <scope>NUCLEOTIDE SEQUENCE [LARGE SCALE GENOMIC DNA]</scope>
    <source>
        <strain evidence="18 21">NML120146</strain>
    </source>
</reference>
<evidence type="ECO:0000313" key="21">
    <source>
        <dbReference type="Proteomes" id="UP000094869"/>
    </source>
</evidence>
<dbReference type="InterPro" id="IPR056411">
    <property type="entry name" value="CysS_C"/>
</dbReference>
<dbReference type="RefSeq" id="WP_069153976.1">
    <property type="nucleotide sequence ID" value="NZ_JAQCZP010000061.1"/>
</dbReference>
<dbReference type="FunFam" id="3.40.50.620:FF:000009">
    <property type="entry name" value="Cysteine--tRNA ligase"/>
    <property type="match status" value="1"/>
</dbReference>
<dbReference type="GO" id="GO:0005829">
    <property type="term" value="C:cytosol"/>
    <property type="evidence" value="ECO:0007669"/>
    <property type="project" value="TreeGrafter"/>
</dbReference>
<evidence type="ECO:0000256" key="5">
    <source>
        <dbReference type="ARBA" id="ARBA00022598"/>
    </source>
</evidence>
<dbReference type="PRINTS" id="PR00983">
    <property type="entry name" value="TRNASYNTHCYS"/>
</dbReference>
<dbReference type="EMBL" id="MCGH01000003">
    <property type="protein sequence ID" value="ODM03526.1"/>
    <property type="molecule type" value="Genomic_DNA"/>
</dbReference>
<feature type="binding site" evidence="13">
    <location>
        <position position="271"/>
    </location>
    <ligand>
        <name>ATP</name>
        <dbReference type="ChEBI" id="CHEBI:30616"/>
    </ligand>
</feature>
<comment type="subcellular location">
    <subcellularLocation>
        <location evidence="1 13">Cytoplasm</location>
    </subcellularLocation>
</comment>
<evidence type="ECO:0000256" key="9">
    <source>
        <dbReference type="ARBA" id="ARBA00022840"/>
    </source>
</evidence>
<comment type="catalytic activity">
    <reaction evidence="12 13">
        <text>tRNA(Cys) + L-cysteine + ATP = L-cysteinyl-tRNA(Cys) + AMP + diphosphate</text>
        <dbReference type="Rhea" id="RHEA:17773"/>
        <dbReference type="Rhea" id="RHEA-COMP:9661"/>
        <dbReference type="Rhea" id="RHEA-COMP:9679"/>
        <dbReference type="ChEBI" id="CHEBI:30616"/>
        <dbReference type="ChEBI" id="CHEBI:33019"/>
        <dbReference type="ChEBI" id="CHEBI:35235"/>
        <dbReference type="ChEBI" id="CHEBI:78442"/>
        <dbReference type="ChEBI" id="CHEBI:78517"/>
        <dbReference type="ChEBI" id="CHEBI:456215"/>
        <dbReference type="EC" id="6.1.1.16"/>
    </reaction>
</comment>
<dbReference type="CDD" id="cd00672">
    <property type="entry name" value="CysRS_core"/>
    <property type="match status" value="1"/>
</dbReference>
<evidence type="ECO:0000256" key="1">
    <source>
        <dbReference type="ARBA" id="ARBA00004496"/>
    </source>
</evidence>
<keyword evidence="7 13" id="KW-0547">Nucleotide-binding</keyword>
<comment type="similarity">
    <text evidence="2 13">Belongs to the class-I aminoacyl-tRNA synthetase family.</text>
</comment>
<dbReference type="InterPro" id="IPR014729">
    <property type="entry name" value="Rossmann-like_a/b/a_fold"/>
</dbReference>
<dbReference type="PANTHER" id="PTHR10890:SF3">
    <property type="entry name" value="CYSTEINE--TRNA LIGASE, CYTOPLASMIC"/>
    <property type="match status" value="1"/>
</dbReference>
<evidence type="ECO:0000256" key="11">
    <source>
        <dbReference type="ARBA" id="ARBA00023146"/>
    </source>
</evidence>
<keyword evidence="5 13" id="KW-0436">Ligase</keyword>
<dbReference type="InterPro" id="IPR015273">
    <property type="entry name" value="Cys-tRNA-synt_Ia_DALR"/>
</dbReference>
<evidence type="ECO:0000313" key="20">
    <source>
        <dbReference type="Proteomes" id="UP000094271"/>
    </source>
</evidence>
<dbReference type="InterPro" id="IPR024909">
    <property type="entry name" value="Cys-tRNA/MSH_ligase"/>
</dbReference>
<dbReference type="PATRIC" id="fig|1432052.4.peg.4797"/>
<evidence type="ECO:0000256" key="2">
    <source>
        <dbReference type="ARBA" id="ARBA00005594"/>
    </source>
</evidence>
<evidence type="ECO:0000256" key="6">
    <source>
        <dbReference type="ARBA" id="ARBA00022723"/>
    </source>
</evidence>
<evidence type="ECO:0000259" key="15">
    <source>
        <dbReference type="SMART" id="SM00840"/>
    </source>
</evidence>
<dbReference type="GO" id="GO:0006423">
    <property type="term" value="P:cysteinyl-tRNA aminoacylation"/>
    <property type="evidence" value="ECO:0007669"/>
    <property type="project" value="UniProtKB-UniRule"/>
</dbReference>
<evidence type="ECO:0000256" key="12">
    <source>
        <dbReference type="ARBA" id="ARBA00047398"/>
    </source>
</evidence>
<dbReference type="SUPFAM" id="SSF47323">
    <property type="entry name" value="Anticodon-binding domain of a subclass of class I aminoacyl-tRNA synthetases"/>
    <property type="match status" value="1"/>
</dbReference>
<dbReference type="InterPro" id="IPR009080">
    <property type="entry name" value="tRNAsynth_Ia_anticodon-bd"/>
</dbReference>
<dbReference type="SMART" id="SM00840">
    <property type="entry name" value="DALR_2"/>
    <property type="match status" value="1"/>
</dbReference>
<protein>
    <recommendedName>
        <fullName evidence="13">Cysteine--tRNA ligase</fullName>
        <ecNumber evidence="13">6.1.1.16</ecNumber>
    </recommendedName>
    <alternativeName>
        <fullName evidence="13">Cysteinyl-tRNA synthetase</fullName>
        <shortName evidence="13">CysRS</shortName>
    </alternativeName>
</protein>
<feature type="short sequence motif" description="'HIGH' region" evidence="13">
    <location>
        <begin position="29"/>
        <end position="39"/>
    </location>
</feature>
<keyword evidence="11 13" id="KW-0030">Aminoacyl-tRNA synthetase</keyword>
<dbReference type="Proteomes" id="UP000094271">
    <property type="component" value="Unassembled WGS sequence"/>
</dbReference>
<feature type="binding site" evidence="13">
    <location>
        <position position="240"/>
    </location>
    <ligand>
        <name>Zn(2+)</name>
        <dbReference type="ChEBI" id="CHEBI:29105"/>
    </ligand>
</feature>
<dbReference type="Gene3D" id="1.20.120.1910">
    <property type="entry name" value="Cysteine-tRNA ligase, C-terminal anti-codon recognition domain"/>
    <property type="match status" value="1"/>
</dbReference>
<comment type="caution">
    <text evidence="16">The sequence shown here is derived from an EMBL/GenBank/DDBJ whole genome shotgun (WGS) entry which is preliminary data.</text>
</comment>
<dbReference type="GO" id="GO:0005524">
    <property type="term" value="F:ATP binding"/>
    <property type="evidence" value="ECO:0007669"/>
    <property type="project" value="UniProtKB-UniRule"/>
</dbReference>
<dbReference type="Proteomes" id="UP000094869">
    <property type="component" value="Unassembled WGS sequence"/>
</dbReference>
<dbReference type="SUPFAM" id="SSF52374">
    <property type="entry name" value="Nucleotidylyl transferase"/>
    <property type="match status" value="1"/>
</dbReference>
<feature type="binding site" evidence="13">
    <location>
        <position position="211"/>
    </location>
    <ligand>
        <name>Zn(2+)</name>
        <dbReference type="ChEBI" id="CHEBI:29105"/>
    </ligand>
</feature>
<reference evidence="17 20" key="3">
    <citation type="submission" date="2016-08" db="EMBL/GenBank/DDBJ databases">
        <authorList>
            <person name="Seilhamer J.J."/>
        </authorList>
    </citation>
    <scope>NUCLEOTIDE SEQUENCE [LARGE SCALE GENOMIC DNA]</scope>
    <source>
        <strain evidence="17 20">NML150140-1</strain>
    </source>
</reference>
<dbReference type="InterPro" id="IPR015803">
    <property type="entry name" value="Cys-tRNA-ligase"/>
</dbReference>
<evidence type="ECO:0000256" key="10">
    <source>
        <dbReference type="ARBA" id="ARBA00022917"/>
    </source>
</evidence>